<sequence>MAKNSDDNKYAEYSSDKVKAYKESWDQDLFKGVDLIDLGEIVFIILGLLTFVCLSFVYKVVFIISLILFYWFRIKWVERKIIKAKQFYILGAKFINENFRGRGVTEGGAKPHYNAHERGFDEYIGFLETQRNHLVARMLILNLFALVLLGIIK</sequence>
<reference evidence="2 3" key="1">
    <citation type="submission" date="2017-09" db="EMBL/GenBank/DDBJ databases">
        <title>Depth-based differentiation of microbial function through sediment-hosted aquifers and enrichment of novel symbionts in the deep terrestrial subsurface.</title>
        <authorList>
            <person name="Probst A.J."/>
            <person name="Ladd B."/>
            <person name="Jarett J.K."/>
            <person name="Geller-Mcgrath D.E."/>
            <person name="Sieber C.M."/>
            <person name="Emerson J.B."/>
            <person name="Anantharaman K."/>
            <person name="Thomas B.C."/>
            <person name="Malmstrom R."/>
            <person name="Stieglmeier M."/>
            <person name="Klingl A."/>
            <person name="Woyke T."/>
            <person name="Ryan C.M."/>
            <person name="Banfield J.F."/>
        </authorList>
    </citation>
    <scope>NUCLEOTIDE SEQUENCE [LARGE SCALE GENOMIC DNA]</scope>
    <source>
        <strain evidence="2">CG22_combo_CG10-13_8_21_14_all_36_13</strain>
    </source>
</reference>
<evidence type="ECO:0000313" key="3">
    <source>
        <dbReference type="Proteomes" id="UP000231143"/>
    </source>
</evidence>
<evidence type="ECO:0000313" key="2">
    <source>
        <dbReference type="EMBL" id="PIP86951.1"/>
    </source>
</evidence>
<dbReference type="EMBL" id="PCTT01000038">
    <property type="protein sequence ID" value="PIP86951.1"/>
    <property type="molecule type" value="Genomic_DNA"/>
</dbReference>
<feature type="transmembrane region" description="Helical" evidence="1">
    <location>
        <begin position="134"/>
        <end position="152"/>
    </location>
</feature>
<name>A0A2H0DY81_9BACT</name>
<proteinExistence type="predicted"/>
<protein>
    <submittedName>
        <fullName evidence="2">Uncharacterized protein</fullName>
    </submittedName>
</protein>
<keyword evidence="1" id="KW-1133">Transmembrane helix</keyword>
<keyword evidence="1" id="KW-0472">Membrane</keyword>
<organism evidence="2 3">
    <name type="scientific">Candidatus Campbellbacteria bacterium CG22_combo_CG10-13_8_21_14_all_36_13</name>
    <dbReference type="NCBI Taxonomy" id="1974529"/>
    <lineage>
        <taxon>Bacteria</taxon>
        <taxon>Candidatus Campbelliibacteriota</taxon>
    </lineage>
</organism>
<comment type="caution">
    <text evidence="2">The sequence shown here is derived from an EMBL/GenBank/DDBJ whole genome shotgun (WGS) entry which is preliminary data.</text>
</comment>
<gene>
    <name evidence="2" type="ORF">COW81_02885</name>
</gene>
<dbReference type="Proteomes" id="UP000231143">
    <property type="component" value="Unassembled WGS sequence"/>
</dbReference>
<keyword evidence="1" id="KW-0812">Transmembrane</keyword>
<feature type="transmembrane region" description="Helical" evidence="1">
    <location>
        <begin position="41"/>
        <end position="72"/>
    </location>
</feature>
<accession>A0A2H0DY81</accession>
<dbReference type="AlphaFoldDB" id="A0A2H0DY81"/>
<evidence type="ECO:0000256" key="1">
    <source>
        <dbReference type="SAM" id="Phobius"/>
    </source>
</evidence>